<feature type="binding site" evidence="9">
    <location>
        <position position="398"/>
    </location>
    <ligand>
        <name>meso-2,6-diaminopimelate</name>
        <dbReference type="ChEBI" id="CHEBI:57791"/>
    </ligand>
</feature>
<dbReference type="PANTHER" id="PTHR23135">
    <property type="entry name" value="MUR LIGASE FAMILY MEMBER"/>
    <property type="match status" value="1"/>
</dbReference>
<keyword evidence="9 10" id="KW-0132">Cell division</keyword>
<dbReference type="SUPFAM" id="SSF53244">
    <property type="entry name" value="MurD-like peptide ligases, peptide-binding domain"/>
    <property type="match status" value="1"/>
</dbReference>
<feature type="binding site" evidence="9">
    <location>
        <position position="141"/>
    </location>
    <ligand>
        <name>UDP-N-acetyl-alpha-D-muramoyl-L-alanyl-D-glutamate</name>
        <dbReference type="ChEBI" id="CHEBI:83900"/>
    </ligand>
</feature>
<feature type="domain" description="Mur ligase central" evidence="12">
    <location>
        <begin position="63"/>
        <end position="256"/>
    </location>
</feature>
<keyword evidence="9 10" id="KW-0131">Cell cycle</keyword>
<feature type="modified residue" description="N6-carboxylysine" evidence="9">
    <location>
        <position position="175"/>
    </location>
</feature>
<feature type="binding site" evidence="9">
    <location>
        <position position="143"/>
    </location>
    <ligand>
        <name>UDP-N-acetyl-alpha-D-muramoyl-L-alanyl-D-glutamate</name>
        <dbReference type="ChEBI" id="CHEBI:83900"/>
    </ligand>
</feature>
<dbReference type="InterPro" id="IPR018109">
    <property type="entry name" value="Folylpolyglutamate_synth_CS"/>
</dbReference>
<comment type="caution">
    <text evidence="9">Lacks conserved residue(s) required for the propagation of feature annotation.</text>
</comment>
<feature type="binding site" evidence="9">
    <location>
        <position position="135"/>
    </location>
    <ligand>
        <name>UDP-N-acetyl-alpha-D-muramoyl-L-alanyl-D-glutamate</name>
        <dbReference type="ChEBI" id="CHEBI:83900"/>
    </ligand>
</feature>
<gene>
    <name evidence="9" type="primary">murE</name>
    <name evidence="13" type="ORF">DF188_04465</name>
</gene>
<feature type="binding site" evidence="9">
    <location>
        <position position="402"/>
    </location>
    <ligand>
        <name>meso-2,6-diaminopimelate</name>
        <dbReference type="ChEBI" id="CHEBI:57791"/>
    </ligand>
</feature>
<comment type="caution">
    <text evidence="13">The sequence shown here is derived from an EMBL/GenBank/DDBJ whole genome shotgun (WGS) entry which is preliminary data.</text>
</comment>
<keyword evidence="5 9" id="KW-0067">ATP-binding</keyword>
<evidence type="ECO:0000259" key="12">
    <source>
        <dbReference type="Pfam" id="PF08245"/>
    </source>
</evidence>
<dbReference type="HAMAP" id="MF_00208">
    <property type="entry name" value="MurE"/>
    <property type="match status" value="1"/>
</dbReference>
<dbReference type="GO" id="GO:0005737">
    <property type="term" value="C:cytoplasm"/>
    <property type="evidence" value="ECO:0007669"/>
    <property type="project" value="UniProtKB-SubCell"/>
</dbReference>
<keyword evidence="8 9" id="KW-0961">Cell wall biogenesis/degradation</keyword>
<dbReference type="InterPro" id="IPR004101">
    <property type="entry name" value="Mur_ligase_C"/>
</dbReference>
<keyword evidence="7 9" id="KW-0573">Peptidoglycan synthesis</keyword>
<name>A0A2U2C208_9BACT</name>
<evidence type="ECO:0000256" key="6">
    <source>
        <dbReference type="ARBA" id="ARBA00022960"/>
    </source>
</evidence>
<dbReference type="AlphaFoldDB" id="A0A2U2C208"/>
<dbReference type="NCBIfam" id="TIGR01085">
    <property type="entry name" value="murE"/>
    <property type="match status" value="1"/>
</dbReference>
<dbReference type="GO" id="GO:0008765">
    <property type="term" value="F:UDP-N-acetylmuramoylalanyl-D-glutamate-2,6-diaminopimelate ligase activity"/>
    <property type="evidence" value="ECO:0007669"/>
    <property type="project" value="UniProtKB-UniRule"/>
</dbReference>
<organism evidence="13 14">
    <name type="scientific">Aliarcobacter skirrowii</name>
    <dbReference type="NCBI Taxonomy" id="28200"/>
    <lineage>
        <taxon>Bacteria</taxon>
        <taxon>Pseudomonadati</taxon>
        <taxon>Campylobacterota</taxon>
        <taxon>Epsilonproteobacteria</taxon>
        <taxon>Campylobacterales</taxon>
        <taxon>Arcobacteraceae</taxon>
        <taxon>Aliarcobacter</taxon>
    </lineage>
</organism>
<evidence type="ECO:0000256" key="4">
    <source>
        <dbReference type="ARBA" id="ARBA00022741"/>
    </source>
</evidence>
<dbReference type="InterPro" id="IPR036565">
    <property type="entry name" value="Mur-like_cat_sf"/>
</dbReference>
<dbReference type="GO" id="GO:0000287">
    <property type="term" value="F:magnesium ion binding"/>
    <property type="evidence" value="ECO:0007669"/>
    <property type="project" value="UniProtKB-UniRule"/>
</dbReference>
<reference evidence="13 14" key="1">
    <citation type="submission" date="2018-05" db="EMBL/GenBank/DDBJ databases">
        <title>Antimicrobial susceptibility testing and genomic analysis of Arcobacter skirrowii strains and one Arcobacter butzleri isolated from German poultry farms.</title>
        <authorList>
            <person name="Haenel I."/>
            <person name="Hotzel H."/>
            <person name="Tomaso H."/>
            <person name="Busch A."/>
        </authorList>
    </citation>
    <scope>NUCLEOTIDE SEQUENCE [LARGE SCALE GENOMIC DNA]</scope>
    <source>
        <strain evidence="14">v</strain>
    </source>
</reference>
<dbReference type="GO" id="GO:0004326">
    <property type="term" value="F:tetrahydrofolylpolyglutamate synthase activity"/>
    <property type="evidence" value="ECO:0007669"/>
    <property type="project" value="InterPro"/>
</dbReference>
<evidence type="ECO:0000313" key="13">
    <source>
        <dbReference type="EMBL" id="PWE22365.1"/>
    </source>
</evidence>
<comment type="pathway">
    <text evidence="9 10">Cell wall biogenesis; peptidoglycan biosynthesis.</text>
</comment>
<dbReference type="InterPro" id="IPR005761">
    <property type="entry name" value="UDP-N-AcMur-Glu-dNH2Pim_ligase"/>
</dbReference>
<dbReference type="PANTHER" id="PTHR23135:SF4">
    <property type="entry name" value="UDP-N-ACETYLMURAMOYL-L-ALANYL-D-GLUTAMATE--2,6-DIAMINOPIMELATE LIGASE MURE HOMOLOG, CHLOROPLASTIC"/>
    <property type="match status" value="1"/>
</dbReference>
<dbReference type="GO" id="GO:0071555">
    <property type="term" value="P:cell wall organization"/>
    <property type="evidence" value="ECO:0007669"/>
    <property type="project" value="UniProtKB-KW"/>
</dbReference>
<comment type="PTM">
    <text evidence="9">Carboxylation is probably crucial for Mg(2+) binding and, consequently, for the gamma-phosphate positioning of ATP.</text>
</comment>
<dbReference type="NCBIfam" id="NF001126">
    <property type="entry name" value="PRK00139.1-4"/>
    <property type="match status" value="1"/>
</dbReference>
<evidence type="ECO:0000256" key="2">
    <source>
        <dbReference type="ARBA" id="ARBA00022490"/>
    </source>
</evidence>
<dbReference type="EC" id="6.3.2.13" evidence="9"/>
<evidence type="ECO:0000256" key="9">
    <source>
        <dbReference type="HAMAP-Rule" id="MF_00208"/>
    </source>
</evidence>
<comment type="catalytic activity">
    <reaction evidence="9">
        <text>UDP-N-acetyl-alpha-D-muramoyl-L-alanyl-D-glutamate + meso-2,6-diaminopimelate + ATP = UDP-N-acetyl-alpha-D-muramoyl-L-alanyl-gamma-D-glutamyl-meso-2,6-diaminopimelate + ADP + phosphate + H(+)</text>
        <dbReference type="Rhea" id="RHEA:23676"/>
        <dbReference type="ChEBI" id="CHEBI:15378"/>
        <dbReference type="ChEBI" id="CHEBI:30616"/>
        <dbReference type="ChEBI" id="CHEBI:43474"/>
        <dbReference type="ChEBI" id="CHEBI:57791"/>
        <dbReference type="ChEBI" id="CHEBI:83900"/>
        <dbReference type="ChEBI" id="CHEBI:83905"/>
        <dbReference type="ChEBI" id="CHEBI:456216"/>
        <dbReference type="EC" id="6.3.2.13"/>
    </reaction>
</comment>
<comment type="similarity">
    <text evidence="1 9">Belongs to the MurCDEF family. MurE subfamily.</text>
</comment>
<feature type="binding site" evidence="9">
    <location>
        <begin position="347"/>
        <end position="350"/>
    </location>
    <ligand>
        <name>meso-2,6-diaminopimelate</name>
        <dbReference type="ChEBI" id="CHEBI:57791"/>
    </ligand>
</feature>
<feature type="binding site" evidence="9">
    <location>
        <position position="323"/>
    </location>
    <ligand>
        <name>meso-2,6-diaminopimelate</name>
        <dbReference type="ChEBI" id="CHEBI:57791"/>
    </ligand>
</feature>
<evidence type="ECO:0000313" key="14">
    <source>
        <dbReference type="Proteomes" id="UP000245014"/>
    </source>
</evidence>
<dbReference type="UniPathway" id="UPA00219"/>
<evidence type="ECO:0000259" key="11">
    <source>
        <dbReference type="Pfam" id="PF02875"/>
    </source>
</evidence>
<keyword evidence="3 9" id="KW-0436">Ligase</keyword>
<dbReference type="InterPro" id="IPR036615">
    <property type="entry name" value="Mur_ligase_C_dom_sf"/>
</dbReference>
<dbReference type="RefSeq" id="WP_109158252.1">
    <property type="nucleotide sequence ID" value="NZ_QEYI01000002.1"/>
</dbReference>
<dbReference type="Gene3D" id="3.90.190.20">
    <property type="entry name" value="Mur ligase, C-terminal domain"/>
    <property type="match status" value="1"/>
</dbReference>
<feature type="binding site" evidence="9">
    <location>
        <begin position="108"/>
        <end position="109"/>
    </location>
    <ligand>
        <name>UDP-N-acetyl-alpha-D-muramoyl-L-alanyl-D-glutamate</name>
        <dbReference type="ChEBI" id="CHEBI:83900"/>
    </ligand>
</feature>
<keyword evidence="9" id="KW-0460">Magnesium</keyword>
<dbReference type="GO" id="GO:0009252">
    <property type="term" value="P:peptidoglycan biosynthetic process"/>
    <property type="evidence" value="ECO:0007669"/>
    <property type="project" value="UniProtKB-UniRule"/>
</dbReference>
<feature type="domain" description="Mur ligase C-terminal" evidence="11">
    <location>
        <begin position="279"/>
        <end position="400"/>
    </location>
</feature>
<dbReference type="GO" id="GO:0008360">
    <property type="term" value="P:regulation of cell shape"/>
    <property type="evidence" value="ECO:0007669"/>
    <property type="project" value="UniProtKB-KW"/>
</dbReference>
<evidence type="ECO:0000256" key="1">
    <source>
        <dbReference type="ARBA" id="ARBA00005898"/>
    </source>
</evidence>
<dbReference type="STRING" id="28200.GCA_001572935_00935"/>
<dbReference type="PROSITE" id="PS01011">
    <property type="entry name" value="FOLYLPOLYGLU_SYNT_1"/>
    <property type="match status" value="1"/>
</dbReference>
<keyword evidence="2 9" id="KW-0963">Cytoplasm</keyword>
<keyword evidence="6 9" id="KW-0133">Cell shape</keyword>
<dbReference type="Pfam" id="PF08245">
    <property type="entry name" value="Mur_ligase_M"/>
    <property type="match status" value="1"/>
</dbReference>
<feature type="binding site" evidence="9">
    <location>
        <position position="14"/>
    </location>
    <ligand>
        <name>UDP-N-acetyl-alpha-D-muramoyl-L-alanyl-D-glutamate</name>
        <dbReference type="ChEBI" id="CHEBI:83900"/>
    </ligand>
</feature>
<feature type="binding site" evidence="9">
    <location>
        <begin position="65"/>
        <end position="71"/>
    </location>
    <ligand>
        <name>ATP</name>
        <dbReference type="ChEBI" id="CHEBI:30616"/>
    </ligand>
</feature>
<comment type="cofactor">
    <cofactor evidence="9">
        <name>Mg(2+)</name>
        <dbReference type="ChEBI" id="CHEBI:18420"/>
    </cofactor>
</comment>
<dbReference type="Pfam" id="PF02875">
    <property type="entry name" value="Mur_ligase_C"/>
    <property type="match status" value="1"/>
</dbReference>
<comment type="function">
    <text evidence="9">Catalyzes the addition of meso-diaminopimelic acid to the nucleotide precursor UDP-N-acetylmuramoyl-L-alanyl-D-glutamate (UMAG) in the biosynthesis of bacterial cell-wall peptidoglycan.</text>
</comment>
<dbReference type="SUPFAM" id="SSF53623">
    <property type="entry name" value="MurD-like peptide ligases, catalytic domain"/>
    <property type="match status" value="1"/>
</dbReference>
<keyword evidence="4 9" id="KW-0547">Nucleotide-binding</keyword>
<feature type="short sequence motif" description="Meso-diaminopimelate recognition motif" evidence="9">
    <location>
        <begin position="347"/>
        <end position="350"/>
    </location>
</feature>
<dbReference type="GO" id="GO:0005524">
    <property type="term" value="F:ATP binding"/>
    <property type="evidence" value="ECO:0007669"/>
    <property type="project" value="UniProtKB-UniRule"/>
</dbReference>
<evidence type="ECO:0000256" key="5">
    <source>
        <dbReference type="ARBA" id="ARBA00022840"/>
    </source>
</evidence>
<protein>
    <recommendedName>
        <fullName evidence="9">UDP-N-acetylmuramoyl-L-alanyl-D-glutamate--2,6-diaminopimelate ligase</fullName>
        <ecNumber evidence="9">6.3.2.13</ecNumber>
    </recommendedName>
    <alternativeName>
        <fullName evidence="9">Meso-A2pm-adding enzyme</fullName>
    </alternativeName>
    <alternativeName>
        <fullName evidence="9">Meso-diaminopimelate-adding enzyme</fullName>
    </alternativeName>
    <alternativeName>
        <fullName evidence="9">UDP-MurNAc-L-Ala-D-Glu:meso-diaminopimelate ligase</fullName>
    </alternativeName>
    <alternativeName>
        <fullName evidence="9">UDP-MurNAc-tripeptide synthetase</fullName>
    </alternativeName>
    <alternativeName>
        <fullName evidence="9">UDP-N-acetylmuramyl-tripeptide synthetase</fullName>
    </alternativeName>
</protein>
<dbReference type="Gene3D" id="3.40.1190.10">
    <property type="entry name" value="Mur-like, catalytic domain"/>
    <property type="match status" value="1"/>
</dbReference>
<dbReference type="Proteomes" id="UP000245014">
    <property type="component" value="Unassembled WGS sequence"/>
</dbReference>
<evidence type="ECO:0000256" key="3">
    <source>
        <dbReference type="ARBA" id="ARBA00022598"/>
    </source>
</evidence>
<dbReference type="EMBL" id="QEYI01000002">
    <property type="protein sequence ID" value="PWE22365.1"/>
    <property type="molecule type" value="Genomic_DNA"/>
</dbReference>
<comment type="subcellular location">
    <subcellularLocation>
        <location evidence="9 10">Cytoplasm</location>
    </subcellularLocation>
</comment>
<dbReference type="GO" id="GO:0051301">
    <property type="term" value="P:cell division"/>
    <property type="evidence" value="ECO:0007669"/>
    <property type="project" value="UniProtKB-KW"/>
</dbReference>
<evidence type="ECO:0000256" key="7">
    <source>
        <dbReference type="ARBA" id="ARBA00022984"/>
    </source>
</evidence>
<evidence type="ECO:0000256" key="8">
    <source>
        <dbReference type="ARBA" id="ARBA00023316"/>
    </source>
</evidence>
<sequence>MKLIINNKIFTDNTNELEKGSIFVLSKNNEKFKDIAINGGFEIIESKNLKNYLDMSSIKIVGITGTNGKTTTATTIYKILLNLGYKVALQGTRGFFINENQFEDYSLTTPVQIGNFVNIQKAIENSCQFFVMEVSSHAISQNRIEGLDFALKIHTNITRDHLDYHKTIEEYIDVKNSFLSDDSQKLVNIDDEVLKYNSKNAYTYSLKNSSNFQVINKTIENIMSVEFINEDKKYSFNTKMMGIFNIYNLMASIAAVFITTKRDLDDICKAVENFQSVSGRMEIVSQKPFIIVDFAHTPDGMDEVLKSFPNKDIICVFGAGGNRDSAKRPLMGKVAKKYSKHIVVTSDNPRFEDPKKIIEDILSGIDDKSNVIVEENRAEALKKAISLTDDKSVVLVLGKGDEATQIVGDKKFEFSDKTEILKILNKIKTKN</sequence>
<proteinExistence type="inferred from homology"/>
<evidence type="ECO:0000256" key="10">
    <source>
        <dbReference type="RuleBase" id="RU004135"/>
    </source>
</evidence>
<accession>A0A2U2C208</accession>
<dbReference type="InterPro" id="IPR013221">
    <property type="entry name" value="Mur_ligase_cen"/>
</dbReference>